<evidence type="ECO:0008006" key="3">
    <source>
        <dbReference type="Google" id="ProtNLM"/>
    </source>
</evidence>
<accession>A0A0F8Z6U1</accession>
<dbReference type="InterPro" id="IPR018919">
    <property type="entry name" value="DUF2484"/>
</dbReference>
<feature type="transmembrane region" description="Helical" evidence="1">
    <location>
        <begin position="52"/>
        <end position="70"/>
    </location>
</feature>
<name>A0A0F8Z6U1_9ZZZZ</name>
<organism evidence="2">
    <name type="scientific">marine sediment metagenome</name>
    <dbReference type="NCBI Taxonomy" id="412755"/>
    <lineage>
        <taxon>unclassified sequences</taxon>
        <taxon>metagenomes</taxon>
        <taxon>ecological metagenomes</taxon>
    </lineage>
</organism>
<dbReference type="AlphaFoldDB" id="A0A0F8Z6U1"/>
<keyword evidence="1" id="KW-0812">Transmembrane</keyword>
<protein>
    <recommendedName>
        <fullName evidence="3">DUF2484 family protein</fullName>
    </recommendedName>
</protein>
<evidence type="ECO:0000256" key="1">
    <source>
        <dbReference type="SAM" id="Phobius"/>
    </source>
</evidence>
<gene>
    <name evidence="2" type="ORF">LCGC14_2810460</name>
</gene>
<comment type="caution">
    <text evidence="2">The sequence shown here is derived from an EMBL/GenBank/DDBJ whole genome shotgun (WGS) entry which is preliminary data.</text>
</comment>
<feature type="transmembrane region" description="Helical" evidence="1">
    <location>
        <begin position="28"/>
        <end position="45"/>
    </location>
</feature>
<sequence length="88" mass="9480">MTLSLVLAFVWMLCANVAAMLPSRRGHWPAAIVLIVIGLPLLGWVTVQNGPWIGLLAMAAGASVLRWPVIGAWRRLRRAGHGNASTVE</sequence>
<proteinExistence type="predicted"/>
<reference evidence="2" key="1">
    <citation type="journal article" date="2015" name="Nature">
        <title>Complex archaea that bridge the gap between prokaryotes and eukaryotes.</title>
        <authorList>
            <person name="Spang A."/>
            <person name="Saw J.H."/>
            <person name="Jorgensen S.L."/>
            <person name="Zaremba-Niedzwiedzka K."/>
            <person name="Martijn J."/>
            <person name="Lind A.E."/>
            <person name="van Eijk R."/>
            <person name="Schleper C."/>
            <person name="Guy L."/>
            <person name="Ettema T.J."/>
        </authorList>
    </citation>
    <scope>NUCLEOTIDE SEQUENCE</scope>
</reference>
<dbReference type="Pfam" id="PF10658">
    <property type="entry name" value="DUF2484"/>
    <property type="match status" value="1"/>
</dbReference>
<evidence type="ECO:0000313" key="2">
    <source>
        <dbReference type="EMBL" id="KKK81735.1"/>
    </source>
</evidence>
<keyword evidence="1" id="KW-1133">Transmembrane helix</keyword>
<dbReference type="EMBL" id="LAZR01052992">
    <property type="protein sequence ID" value="KKK81735.1"/>
    <property type="molecule type" value="Genomic_DNA"/>
</dbReference>
<keyword evidence="1" id="KW-0472">Membrane</keyword>